<gene>
    <name evidence="3" type="ORF">BGL_1c17370</name>
</gene>
<feature type="region of interest" description="Disordered" evidence="1">
    <location>
        <begin position="174"/>
        <end position="205"/>
    </location>
</feature>
<evidence type="ECO:0000259" key="2">
    <source>
        <dbReference type="Pfam" id="PF18715"/>
    </source>
</evidence>
<feature type="compositionally biased region" description="Gly residues" evidence="1">
    <location>
        <begin position="195"/>
        <end position="205"/>
    </location>
</feature>
<keyword evidence="4" id="KW-1185">Reference proteome</keyword>
<evidence type="ECO:0000313" key="4">
    <source>
        <dbReference type="Proteomes" id="UP000031838"/>
    </source>
</evidence>
<evidence type="ECO:0000313" key="3">
    <source>
        <dbReference type="EMBL" id="AJK46246.1"/>
    </source>
</evidence>
<proteinExistence type="predicted"/>
<reference evidence="4" key="1">
    <citation type="submission" date="2011-03" db="EMBL/GenBank/DDBJ databases">
        <authorList>
            <person name="Voget S."/>
            <person name="Streit W.R."/>
            <person name="Jaeger K.E."/>
            <person name="Daniel R."/>
        </authorList>
    </citation>
    <scope>NUCLEOTIDE SEQUENCE [LARGE SCALE GENOMIC DNA]</scope>
    <source>
        <strain evidence="4">PG1</strain>
    </source>
</reference>
<accession>A0A0B6S1Y0</accession>
<evidence type="ECO:0000256" key="1">
    <source>
        <dbReference type="SAM" id="MobiDB-lite"/>
    </source>
</evidence>
<reference evidence="3 4" key="2">
    <citation type="journal article" date="2016" name="Appl. Microbiol. Biotechnol.">
        <title>Mutations improving production and secretion of extracellular lipase by Burkholderia glumae PG1.</title>
        <authorList>
            <person name="Knapp A."/>
            <person name="Voget S."/>
            <person name="Gao R."/>
            <person name="Zaburannyi N."/>
            <person name="Krysciak D."/>
            <person name="Breuer M."/>
            <person name="Hauer B."/>
            <person name="Streit W.R."/>
            <person name="Muller R."/>
            <person name="Daniel R."/>
            <person name="Jaeger K.E."/>
        </authorList>
    </citation>
    <scope>NUCLEOTIDE SEQUENCE [LARGE SCALE GENOMIC DNA]</scope>
    <source>
        <strain evidence="3 4">PG1</strain>
    </source>
</reference>
<sequence length="205" mass="21546">MEYGLMPGRYPAIVRGYHAGRRTCRVEIPGLTDGGDVLPEAEIEYPIGDKSRDGAHSTELEITLGDAVWIAFIGGDPRYPIITGYRNPQAGNAVDWRRWHHANLELLADTLMNLIAGGDVLVKSGSHVTVKAPSVTVDAAETTCTGNLTVDGGLNVKGGGSGGTSRIHGNFQITGGELTHNGKNVGSEHKHPGVKRGGGTTDGPT</sequence>
<organism evidence="3 4">
    <name type="scientific">Burkholderia plantarii</name>
    <dbReference type="NCBI Taxonomy" id="41899"/>
    <lineage>
        <taxon>Bacteria</taxon>
        <taxon>Pseudomonadati</taxon>
        <taxon>Pseudomonadota</taxon>
        <taxon>Betaproteobacteria</taxon>
        <taxon>Burkholderiales</taxon>
        <taxon>Burkholderiaceae</taxon>
        <taxon>Burkholderia</taxon>
    </lineage>
</organism>
<feature type="domain" description="Phage spike trimer" evidence="2">
    <location>
        <begin position="127"/>
        <end position="181"/>
    </location>
</feature>
<dbReference type="Pfam" id="PF18715">
    <property type="entry name" value="Phage_spike"/>
    <property type="match status" value="1"/>
</dbReference>
<dbReference type="HOGENOM" id="CLU_122400_0_0_4"/>
<dbReference type="Proteomes" id="UP000031838">
    <property type="component" value="Chromosome 1"/>
</dbReference>
<dbReference type="RefSeq" id="WP_052498299.1">
    <property type="nucleotide sequence ID" value="NZ_BSTO01000009.1"/>
</dbReference>
<dbReference type="Pfam" id="PF18946">
    <property type="entry name" value="Apex"/>
    <property type="match status" value="1"/>
</dbReference>
<dbReference type="InterPro" id="IPR044033">
    <property type="entry name" value="GpV-like_apex"/>
</dbReference>
<dbReference type="EMBL" id="CP002580">
    <property type="protein sequence ID" value="AJK46246.1"/>
    <property type="molecule type" value="Genomic_DNA"/>
</dbReference>
<protein>
    <submittedName>
        <fullName evidence="3">Phage baseplate assembly protein V</fullName>
    </submittedName>
</protein>
<name>A0A0B6S1Y0_BURPL</name>
<dbReference type="KEGG" id="bgp:BGL_1c17370"/>
<dbReference type="AlphaFoldDB" id="A0A0B6S1Y0"/>
<dbReference type="InterPro" id="IPR040629">
    <property type="entry name" value="Phage_spike"/>
</dbReference>